<dbReference type="PANTHER" id="PTHR46268:SF6">
    <property type="entry name" value="UNIVERSAL STRESS PROTEIN UP12"/>
    <property type="match status" value="1"/>
</dbReference>
<dbReference type="SUPFAM" id="SSF52402">
    <property type="entry name" value="Adenine nucleotide alpha hydrolases-like"/>
    <property type="match status" value="1"/>
</dbReference>
<dbReference type="InterPro" id="IPR006015">
    <property type="entry name" value="Universal_stress_UspA"/>
</dbReference>
<dbReference type="PRINTS" id="PR01438">
    <property type="entry name" value="UNVRSLSTRESS"/>
</dbReference>
<protein>
    <submittedName>
        <fullName evidence="3">Nucleotide-binding universal stress UspA family protein</fullName>
    </submittedName>
</protein>
<feature type="domain" description="UspA" evidence="2">
    <location>
        <begin position="1"/>
        <end position="135"/>
    </location>
</feature>
<comment type="similarity">
    <text evidence="1">Belongs to the universal stress protein A family.</text>
</comment>
<sequence>MYKNILIPVLLDDDHDKSGAVQVAKALAEDGATFTVLHVMEAIPAYVTIEIPAEVLANTRKEVEEGLSAISNELPNCLGVTISGHAGNSIVEYAKKHDIDCIVLASHKPGLQNFFLGSTADRVVRHAACAVHVLR</sequence>
<dbReference type="PANTHER" id="PTHR46268">
    <property type="entry name" value="STRESS RESPONSE PROTEIN NHAX"/>
    <property type="match status" value="1"/>
</dbReference>
<name>A0A2T6BT95_9RHOB</name>
<organism evidence="3 4">
    <name type="scientific">Sulfitobacter mediterraneus</name>
    <dbReference type="NCBI Taxonomy" id="83219"/>
    <lineage>
        <taxon>Bacteria</taxon>
        <taxon>Pseudomonadati</taxon>
        <taxon>Pseudomonadota</taxon>
        <taxon>Alphaproteobacteria</taxon>
        <taxon>Rhodobacterales</taxon>
        <taxon>Roseobacteraceae</taxon>
        <taxon>Sulfitobacter</taxon>
    </lineage>
</organism>
<dbReference type="OrthoDB" id="9792500at2"/>
<dbReference type="Gene3D" id="3.40.50.620">
    <property type="entry name" value="HUPs"/>
    <property type="match status" value="1"/>
</dbReference>
<dbReference type="CDD" id="cd00293">
    <property type="entry name" value="USP-like"/>
    <property type="match status" value="1"/>
</dbReference>
<dbReference type="InterPro" id="IPR006016">
    <property type="entry name" value="UspA"/>
</dbReference>
<gene>
    <name evidence="3" type="ORF">C8N31_1322</name>
</gene>
<dbReference type="AlphaFoldDB" id="A0A2T6BT95"/>
<dbReference type="EMBL" id="QBKU01000032">
    <property type="protein sequence ID" value="PTX59305.1"/>
    <property type="molecule type" value="Genomic_DNA"/>
</dbReference>
<evidence type="ECO:0000256" key="1">
    <source>
        <dbReference type="ARBA" id="ARBA00008791"/>
    </source>
</evidence>
<evidence type="ECO:0000313" key="4">
    <source>
        <dbReference type="Proteomes" id="UP000244092"/>
    </source>
</evidence>
<dbReference type="Pfam" id="PF00582">
    <property type="entry name" value="Usp"/>
    <property type="match status" value="1"/>
</dbReference>
<reference evidence="3 4" key="1">
    <citation type="submission" date="2018-04" db="EMBL/GenBank/DDBJ databases">
        <title>Genomic Encyclopedia of Archaeal and Bacterial Type Strains, Phase II (KMG-II): from individual species to whole genera.</title>
        <authorList>
            <person name="Goeker M."/>
        </authorList>
    </citation>
    <scope>NUCLEOTIDE SEQUENCE [LARGE SCALE GENOMIC DNA]</scope>
    <source>
        <strain evidence="3 4">DSM 12244</strain>
    </source>
</reference>
<dbReference type="RefSeq" id="WP_025050050.1">
    <property type="nucleotide sequence ID" value="NZ_QBKU01000032.1"/>
</dbReference>
<proteinExistence type="inferred from homology"/>
<accession>A0A2T6BT95</accession>
<comment type="caution">
    <text evidence="3">The sequence shown here is derived from an EMBL/GenBank/DDBJ whole genome shotgun (WGS) entry which is preliminary data.</text>
</comment>
<dbReference type="Proteomes" id="UP000244092">
    <property type="component" value="Unassembled WGS sequence"/>
</dbReference>
<dbReference type="InterPro" id="IPR014729">
    <property type="entry name" value="Rossmann-like_a/b/a_fold"/>
</dbReference>
<evidence type="ECO:0000259" key="2">
    <source>
        <dbReference type="Pfam" id="PF00582"/>
    </source>
</evidence>
<evidence type="ECO:0000313" key="3">
    <source>
        <dbReference type="EMBL" id="PTX59305.1"/>
    </source>
</evidence>